<name>A0A444RJ19_VERDA</name>
<dbReference type="PANTHER" id="PTHR37535">
    <property type="entry name" value="FLUG DOMAIN PROTEIN"/>
    <property type="match status" value="1"/>
</dbReference>
<accession>A0A444RJ19</accession>
<proteinExistence type="predicted"/>
<evidence type="ECO:0000313" key="2">
    <source>
        <dbReference type="EMBL" id="RXG41200.1"/>
    </source>
</evidence>
<dbReference type="AlphaFoldDB" id="A0A444RJ19"/>
<gene>
    <name evidence="2" type="ORF">VDGE_30513</name>
</gene>
<dbReference type="EMBL" id="RSDZ01000268">
    <property type="protein sequence ID" value="RXG41200.1"/>
    <property type="molecule type" value="Genomic_DNA"/>
</dbReference>
<dbReference type="InterPro" id="IPR021842">
    <property type="entry name" value="DUF3435"/>
</dbReference>
<evidence type="ECO:0000256" key="1">
    <source>
        <dbReference type="SAM" id="MobiDB-lite"/>
    </source>
</evidence>
<feature type="region of interest" description="Disordered" evidence="1">
    <location>
        <begin position="543"/>
        <end position="566"/>
    </location>
</feature>
<evidence type="ECO:0000313" key="3">
    <source>
        <dbReference type="Proteomes" id="UP000288725"/>
    </source>
</evidence>
<comment type="caution">
    <text evidence="2">The sequence shown here is derived from an EMBL/GenBank/DDBJ whole genome shotgun (WGS) entry which is preliminary data.</text>
</comment>
<sequence>MLPIPVPTEPWRFAGGRVWLDDIVAKGQDDTLQYLEGCASSPIDDSRKVNDKTEAYRKYARRLWDTFCKTVLSKAGPGVTADPEAIAVDLCHNRASAEDKFRAFLRHYVKTSVQLRPSLGPEEYEWVRDVDSAITVTEFWKALVREFDCGFLQTKRRQEPEKASLYSLKFCDTSQGAGSVWKVSKWIREDLAEELGLSRGQMFRKQEVTGEDVLAILSVLWARPDVVTCQPTERLTSHAMILLASMGAFRLGALSRIQYHQVELAIVADPVNKSTRLVGTVTIVHNKVDKNALKRSQDDRISFSVAFAPCPIVCVLSLIVAKAIKDDAFDVGFESLDALLSRPTLGGLAYLPIRWKNDILETPIFELPYHRLWEIWRSCTWALGCRDPPRPYAMRVGGAGRLDGVLTPAVRNFVVDNSSEVFEKSYLPNHFRGQLATFAFGALAGDYEPLFRQLCNAFLKVDANAPMTVTPEEKATFEQRHDLRTISARLADDGEGEPPGWRDELHSRASYIRKSLAKQLKVQKRTLYFENMDRQRALGTRCAPFPTKRQTPAIQDESYPTCVQPH</sequence>
<organism evidence="2 3">
    <name type="scientific">Verticillium dahliae</name>
    <name type="common">Verticillium wilt</name>
    <dbReference type="NCBI Taxonomy" id="27337"/>
    <lineage>
        <taxon>Eukaryota</taxon>
        <taxon>Fungi</taxon>
        <taxon>Dikarya</taxon>
        <taxon>Ascomycota</taxon>
        <taxon>Pezizomycotina</taxon>
        <taxon>Sordariomycetes</taxon>
        <taxon>Hypocreomycetidae</taxon>
        <taxon>Glomerellales</taxon>
        <taxon>Plectosphaerellaceae</taxon>
        <taxon>Verticillium</taxon>
    </lineage>
</organism>
<dbReference type="PANTHER" id="PTHR37535:SF3">
    <property type="entry name" value="FLUG DOMAIN-CONTAINING PROTEIN"/>
    <property type="match status" value="1"/>
</dbReference>
<protein>
    <submittedName>
        <fullName evidence="2">Uncharacterized protein</fullName>
    </submittedName>
</protein>
<dbReference type="Proteomes" id="UP000288725">
    <property type="component" value="Chromosome 4"/>
</dbReference>
<dbReference type="Pfam" id="PF11917">
    <property type="entry name" value="DUF3435"/>
    <property type="match status" value="1"/>
</dbReference>
<reference evidence="2 3" key="1">
    <citation type="submission" date="2018-12" db="EMBL/GenBank/DDBJ databases">
        <title>Genome of Verticillium dahliae isolate Getta Getta.</title>
        <authorList>
            <person name="Gardiner D.M."/>
        </authorList>
    </citation>
    <scope>NUCLEOTIDE SEQUENCE [LARGE SCALE GENOMIC DNA]</scope>
    <source>
        <strain evidence="2 3">Getta Getta</strain>
    </source>
</reference>